<dbReference type="CDD" id="cd02440">
    <property type="entry name" value="AdoMet_MTases"/>
    <property type="match status" value="1"/>
</dbReference>
<dbReference type="Gene3D" id="3.40.50.150">
    <property type="entry name" value="Vaccinia Virus protein VP39"/>
    <property type="match status" value="1"/>
</dbReference>
<evidence type="ECO:0000256" key="6">
    <source>
        <dbReference type="ARBA" id="ARBA00022747"/>
    </source>
</evidence>
<dbReference type="PRINTS" id="PR00507">
    <property type="entry name" value="N12N6MTFRASE"/>
</dbReference>
<dbReference type="Proteomes" id="UP001501175">
    <property type="component" value="Unassembled WGS sequence"/>
</dbReference>
<dbReference type="SMART" id="SM00387">
    <property type="entry name" value="HATPase_c"/>
    <property type="match status" value="1"/>
</dbReference>
<evidence type="ECO:0000256" key="3">
    <source>
        <dbReference type="ARBA" id="ARBA00022603"/>
    </source>
</evidence>
<dbReference type="RefSeq" id="WP_345246161.1">
    <property type="nucleotide sequence ID" value="NZ_BAABHD010000069.1"/>
</dbReference>
<proteinExistence type="inferred from homology"/>
<comment type="caution">
    <text evidence="10">The sequence shown here is derived from an EMBL/GenBank/DDBJ whole genome shotgun (WGS) entry which is preliminary data.</text>
</comment>
<keyword evidence="7" id="KW-0238">DNA-binding</keyword>
<evidence type="ECO:0000256" key="2">
    <source>
        <dbReference type="ARBA" id="ARBA00011900"/>
    </source>
</evidence>
<evidence type="ECO:0000256" key="7">
    <source>
        <dbReference type="ARBA" id="ARBA00023125"/>
    </source>
</evidence>
<accession>A0ABP8N709</accession>
<feature type="domain" description="Histidine kinase/HSP90-like ATPase" evidence="9">
    <location>
        <begin position="680"/>
        <end position="806"/>
    </location>
</feature>
<name>A0ABP8N709_9BACT</name>
<gene>
    <name evidence="10" type="ORF">GCM10023189_39110</name>
</gene>
<dbReference type="InterPro" id="IPR044946">
    <property type="entry name" value="Restrct_endonuc_typeI_TRD_sf"/>
</dbReference>
<dbReference type="EC" id="2.1.1.72" evidence="2"/>
<dbReference type="Gene3D" id="3.30.565.10">
    <property type="entry name" value="Histidine kinase-like ATPase, C-terminal domain"/>
    <property type="match status" value="1"/>
</dbReference>
<dbReference type="Pfam" id="PF02518">
    <property type="entry name" value="HATPase_c"/>
    <property type="match status" value="1"/>
</dbReference>
<dbReference type="InterPro" id="IPR029063">
    <property type="entry name" value="SAM-dependent_MTases_sf"/>
</dbReference>
<dbReference type="InterPro" id="IPR036890">
    <property type="entry name" value="HATPase_C_sf"/>
</dbReference>
<keyword evidence="11" id="KW-1185">Reference proteome</keyword>
<dbReference type="SUPFAM" id="SSF53335">
    <property type="entry name" value="S-adenosyl-L-methionine-dependent methyltransferases"/>
    <property type="match status" value="1"/>
</dbReference>
<dbReference type="Pfam" id="PF02384">
    <property type="entry name" value="N6_Mtase"/>
    <property type="match status" value="1"/>
</dbReference>
<keyword evidence="6" id="KW-0680">Restriction system</keyword>
<dbReference type="Gene3D" id="3.90.220.20">
    <property type="entry name" value="DNA methylase specificity domains"/>
    <property type="match status" value="1"/>
</dbReference>
<protein>
    <recommendedName>
        <fullName evidence="2">site-specific DNA-methyltransferase (adenine-specific)</fullName>
        <ecNumber evidence="2">2.1.1.72</ecNumber>
    </recommendedName>
</protein>
<keyword evidence="5" id="KW-0949">S-adenosyl-L-methionine</keyword>
<dbReference type="PANTHER" id="PTHR42933">
    <property type="entry name" value="SLR6095 PROTEIN"/>
    <property type="match status" value="1"/>
</dbReference>
<organism evidence="10 11">
    <name type="scientific">Nibrella saemangeumensis</name>
    <dbReference type="NCBI Taxonomy" id="1084526"/>
    <lineage>
        <taxon>Bacteria</taxon>
        <taxon>Pseudomonadati</taxon>
        <taxon>Bacteroidota</taxon>
        <taxon>Cytophagia</taxon>
        <taxon>Cytophagales</taxon>
        <taxon>Spirosomataceae</taxon>
        <taxon>Nibrella</taxon>
    </lineage>
</organism>
<reference evidence="11" key="1">
    <citation type="journal article" date="2019" name="Int. J. Syst. Evol. Microbiol.">
        <title>The Global Catalogue of Microorganisms (GCM) 10K type strain sequencing project: providing services to taxonomists for standard genome sequencing and annotation.</title>
        <authorList>
            <consortium name="The Broad Institute Genomics Platform"/>
            <consortium name="The Broad Institute Genome Sequencing Center for Infectious Disease"/>
            <person name="Wu L."/>
            <person name="Ma J."/>
        </authorList>
    </citation>
    <scope>NUCLEOTIDE SEQUENCE [LARGE SCALE GENOMIC DNA]</scope>
    <source>
        <strain evidence="11">JCM 17927</strain>
    </source>
</reference>
<sequence length="808" mass="91424">MNEQAKKAVLQIADILLRTSLKEDIVILPTLLYLSKGHQDREPYNWLSLTSLSPEKAIPTFLLDIAIQNDLEPTFQKLNKLPPSTLFKIITAFAKAQQSLHTITPDDFLEVVIKQGSTPRKHNIFSPLFIGSQVARLLKEQELKNTEPISVLDLGAGLGVLTAALFNGTLNKQFHYSLIDINSEMASLGQMYLLLSGLKREEFNYTVADALASDWAGKKEYDLIISHPPFGTDQASVKKYGLNFFFEIRFIELAIELLSSRGTAIFVVPDSLLTRSNSQQLEIRKTLVNSQLVVKVVSLPKDVIANVGVRTSLLLISRESSFNRRNIIQFEELQVRDSVTSKDFNLSDPILEKVSINKHADEIVKNNYILSTRYYLLPKPENEEAFHPLSDLITTTRPIRVQNSSLLQGLPYINLRQLARSAKSFQINYDDLERIRADMNPSGQMVYQGDILVARMGFKLRASLYNVDKPAFAPMGIHVLRPDTTKVLPEYLVAQLWSEYTHQQVEVFNSGFMLSLMDLNQIKIELRGLSEQKDWLNKYLTSSLQESQVAYRTALQEEVLVTSSRLQHTLGNSLRTIRMNLQHLIKFVQEHQFDPITKPNSRPEIAAESRLSAILYEMLTETDHAQHSIGLAKEWVTVSKGLQNGMTLGIKKFLESNVKNGPWRDYCSVEVIGDEIEVTFDPNLILILIRNFMDNAVRHGEFRLRPREENRIQIEIVRVEEEPSGETEDPTAKQANTVFYIRNNGKPFPADFTIKDFTAEGNLDAGSGYGGNMIDSIVKAHGGTLSIVSPELVELSEFPVQFKIEFPI</sequence>
<keyword evidence="3" id="KW-0489">Methyltransferase</keyword>
<dbReference type="InterPro" id="IPR003356">
    <property type="entry name" value="DNA_methylase_A-5"/>
</dbReference>
<keyword evidence="4" id="KW-0808">Transferase</keyword>
<evidence type="ECO:0000256" key="8">
    <source>
        <dbReference type="ARBA" id="ARBA00047942"/>
    </source>
</evidence>
<evidence type="ECO:0000259" key="9">
    <source>
        <dbReference type="SMART" id="SM00387"/>
    </source>
</evidence>
<dbReference type="InterPro" id="IPR003594">
    <property type="entry name" value="HATPase_dom"/>
</dbReference>
<evidence type="ECO:0000313" key="11">
    <source>
        <dbReference type="Proteomes" id="UP001501175"/>
    </source>
</evidence>
<dbReference type="SUPFAM" id="SSF116734">
    <property type="entry name" value="DNA methylase specificity domain"/>
    <property type="match status" value="1"/>
</dbReference>
<dbReference type="EMBL" id="BAABHD010000069">
    <property type="protein sequence ID" value="GAA4462438.1"/>
    <property type="molecule type" value="Genomic_DNA"/>
</dbReference>
<dbReference type="SUPFAM" id="SSF55874">
    <property type="entry name" value="ATPase domain of HSP90 chaperone/DNA topoisomerase II/histidine kinase"/>
    <property type="match status" value="1"/>
</dbReference>
<dbReference type="InterPro" id="IPR051537">
    <property type="entry name" value="DNA_Adenine_Mtase"/>
</dbReference>
<evidence type="ECO:0000256" key="5">
    <source>
        <dbReference type="ARBA" id="ARBA00022691"/>
    </source>
</evidence>
<evidence type="ECO:0000313" key="10">
    <source>
        <dbReference type="EMBL" id="GAA4462438.1"/>
    </source>
</evidence>
<dbReference type="PANTHER" id="PTHR42933:SF3">
    <property type="entry name" value="TYPE I RESTRICTION ENZYME MJAVIII METHYLASE SUBUNIT"/>
    <property type="match status" value="1"/>
</dbReference>
<evidence type="ECO:0000256" key="4">
    <source>
        <dbReference type="ARBA" id="ARBA00022679"/>
    </source>
</evidence>
<evidence type="ECO:0000256" key="1">
    <source>
        <dbReference type="ARBA" id="ARBA00006594"/>
    </source>
</evidence>
<comment type="similarity">
    <text evidence="1">Belongs to the N(4)/N(6)-methyltransferase family.</text>
</comment>
<comment type="catalytic activity">
    <reaction evidence="8">
        <text>a 2'-deoxyadenosine in DNA + S-adenosyl-L-methionine = an N(6)-methyl-2'-deoxyadenosine in DNA + S-adenosyl-L-homocysteine + H(+)</text>
        <dbReference type="Rhea" id="RHEA:15197"/>
        <dbReference type="Rhea" id="RHEA-COMP:12418"/>
        <dbReference type="Rhea" id="RHEA-COMP:12419"/>
        <dbReference type="ChEBI" id="CHEBI:15378"/>
        <dbReference type="ChEBI" id="CHEBI:57856"/>
        <dbReference type="ChEBI" id="CHEBI:59789"/>
        <dbReference type="ChEBI" id="CHEBI:90615"/>
        <dbReference type="ChEBI" id="CHEBI:90616"/>
        <dbReference type="EC" id="2.1.1.72"/>
    </reaction>
</comment>